<organism evidence="1 2">
    <name type="scientific">Megaselia scalaris</name>
    <name type="common">Humpbacked fly</name>
    <name type="synonym">Phora scalaris</name>
    <dbReference type="NCBI Taxonomy" id="36166"/>
    <lineage>
        <taxon>Eukaryota</taxon>
        <taxon>Metazoa</taxon>
        <taxon>Ecdysozoa</taxon>
        <taxon>Arthropoda</taxon>
        <taxon>Hexapoda</taxon>
        <taxon>Insecta</taxon>
        <taxon>Pterygota</taxon>
        <taxon>Neoptera</taxon>
        <taxon>Endopterygota</taxon>
        <taxon>Diptera</taxon>
        <taxon>Brachycera</taxon>
        <taxon>Muscomorpha</taxon>
        <taxon>Platypezoidea</taxon>
        <taxon>Phoridae</taxon>
        <taxon>Megaseliini</taxon>
        <taxon>Megaselia</taxon>
    </lineage>
</organism>
<evidence type="ECO:0000313" key="2">
    <source>
        <dbReference type="Proteomes" id="UP000015102"/>
    </source>
</evidence>
<reference evidence="2" key="1">
    <citation type="submission" date="2013-02" db="EMBL/GenBank/DDBJ databases">
        <authorList>
            <person name="Hughes D."/>
        </authorList>
    </citation>
    <scope>NUCLEOTIDE SEQUENCE</scope>
    <source>
        <strain>Durham</strain>
        <strain evidence="2">NC isolate 2 -- Noor lab</strain>
    </source>
</reference>
<dbReference type="HOGENOM" id="CLU_2323044_0_0_1"/>
<dbReference type="Proteomes" id="UP000015102">
    <property type="component" value="Unassembled WGS sequence"/>
</dbReference>
<dbReference type="AlphaFoldDB" id="T1GK68"/>
<dbReference type="EnsemblMetazoa" id="MESCA003886-RA">
    <property type="protein sequence ID" value="MESCA003886-PA"/>
    <property type="gene ID" value="MESCA003886"/>
</dbReference>
<dbReference type="PANTHER" id="PTHR19991:SF3">
    <property type="entry name" value="LETHAL (2) 01289, ISOFORM F"/>
    <property type="match status" value="1"/>
</dbReference>
<protein>
    <submittedName>
        <fullName evidence="1">Uncharacterized protein</fullName>
    </submittedName>
</protein>
<name>T1GK68_MEGSC</name>
<dbReference type="STRING" id="36166.T1GK68"/>
<dbReference type="EMBL" id="CAQQ02011032">
    <property type="status" value="NOT_ANNOTATED_CDS"/>
    <property type="molecule type" value="Genomic_DNA"/>
</dbReference>
<reference evidence="1" key="2">
    <citation type="submission" date="2015-06" db="UniProtKB">
        <authorList>
            <consortium name="EnsemblMetazoa"/>
        </authorList>
    </citation>
    <scope>IDENTIFICATION</scope>
</reference>
<evidence type="ECO:0000313" key="1">
    <source>
        <dbReference type="EnsemblMetazoa" id="MESCA003886-PA"/>
    </source>
</evidence>
<keyword evidence="2" id="KW-1185">Reference proteome</keyword>
<accession>T1GK68</accession>
<dbReference type="PANTHER" id="PTHR19991">
    <property type="entry name" value="L 2 01289"/>
    <property type="match status" value="1"/>
</dbReference>
<proteinExistence type="predicted"/>
<sequence>MLDKLLEENEFITVFFYEQKQHESTAALEKLENIDSETDNLDITFVKMADARYARNGESQNFQLWYTLEEGSPAFTEATFSLRMKSWNGCERTDSDNPN</sequence>